<evidence type="ECO:0000313" key="2">
    <source>
        <dbReference type="Proteomes" id="UP001156215"/>
    </source>
</evidence>
<dbReference type="RefSeq" id="WP_269308755.1">
    <property type="nucleotide sequence ID" value="NZ_CP098242.1"/>
</dbReference>
<evidence type="ECO:0000313" key="1">
    <source>
        <dbReference type="EMBL" id="WAW09751.1"/>
    </source>
</evidence>
<proteinExistence type="predicted"/>
<reference evidence="1" key="1">
    <citation type="journal article" date="2022" name="Front. Microbiol.">
        <title>New perspectives on an old grouping: The genomic and phenotypic variability of Oxalobacter formigenes and the implications for calcium oxalate stone prevention.</title>
        <authorList>
            <person name="Chmiel J.A."/>
            <person name="Carr C."/>
            <person name="Stuivenberg G.A."/>
            <person name="Venema R."/>
            <person name="Chanyi R.M."/>
            <person name="Al K.F."/>
            <person name="Giguere D."/>
            <person name="Say H."/>
            <person name="Akouris P.P."/>
            <person name="Dominguez Romero S.A."/>
            <person name="Kwong A."/>
            <person name="Tai V."/>
            <person name="Koval S.F."/>
            <person name="Razvi H."/>
            <person name="Bjazevic J."/>
            <person name="Burton J.P."/>
        </authorList>
    </citation>
    <scope>NUCLEOTIDE SEQUENCE</scope>
    <source>
        <strain evidence="1">WoOx3</strain>
    </source>
</reference>
<name>A0A9E9P446_9BURK</name>
<accession>A0A9E9P446</accession>
<dbReference type="Proteomes" id="UP001156215">
    <property type="component" value="Chromosome"/>
</dbReference>
<dbReference type="AlphaFoldDB" id="A0A9E9P446"/>
<gene>
    <name evidence="1" type="ORF">NB640_11060</name>
</gene>
<organism evidence="1 2">
    <name type="scientific">Oxalobacter vibrioformis</name>
    <dbReference type="NCBI Taxonomy" id="933080"/>
    <lineage>
        <taxon>Bacteria</taxon>
        <taxon>Pseudomonadati</taxon>
        <taxon>Pseudomonadota</taxon>
        <taxon>Betaproteobacteria</taxon>
        <taxon>Burkholderiales</taxon>
        <taxon>Oxalobacteraceae</taxon>
        <taxon>Oxalobacter</taxon>
    </lineage>
</organism>
<sequence length="198" mass="22903">MDEERKKHWLRRDAWEGWQAASLLHGYDPTIDALARAAHDGDFKAVFSDTLQLLSDAAAMGKLKEETNRSSFIENLNFILYPNYNKLYYPKEIIKWAADKDFPDFPFTMADVNKKEINSDSIDTGNHKWPWGDYETDLLRRLEQAARNFWTTYDPEDPSTAPTNKQVEDWLKEQGVADRTAEIMATILRADGLRTGPR</sequence>
<keyword evidence="2" id="KW-1185">Reference proteome</keyword>
<dbReference type="EMBL" id="CP098242">
    <property type="protein sequence ID" value="WAW09751.1"/>
    <property type="molecule type" value="Genomic_DNA"/>
</dbReference>
<dbReference type="KEGG" id="ovb:NB640_11060"/>
<protein>
    <submittedName>
        <fullName evidence="1">Uncharacterized protein</fullName>
    </submittedName>
</protein>